<protein>
    <recommendedName>
        <fullName evidence="6">Methionine aminopeptidase</fullName>
        <ecNumber evidence="6">3.4.11.18</ecNumber>
    </recommendedName>
</protein>
<feature type="non-terminal residue" evidence="8">
    <location>
        <position position="1"/>
    </location>
</feature>
<evidence type="ECO:0000256" key="1">
    <source>
        <dbReference type="ARBA" id="ARBA00002521"/>
    </source>
</evidence>
<dbReference type="PATRIC" id="fig|1429438.4.peg.1394"/>
<dbReference type="NCBIfam" id="TIGR00500">
    <property type="entry name" value="met_pdase_I"/>
    <property type="match status" value="1"/>
</dbReference>
<evidence type="ECO:0000256" key="2">
    <source>
        <dbReference type="ARBA" id="ARBA00022438"/>
    </source>
</evidence>
<comment type="caution">
    <text evidence="8">The sequence shown here is derived from an EMBL/GenBank/DDBJ whole genome shotgun (WGS) entry which is preliminary data.</text>
</comment>
<evidence type="ECO:0000313" key="8">
    <source>
        <dbReference type="EMBL" id="ETX01716.1"/>
    </source>
</evidence>
<keyword evidence="2 6" id="KW-0031">Aminopeptidase</keyword>
<evidence type="ECO:0000256" key="4">
    <source>
        <dbReference type="ARBA" id="ARBA00022723"/>
    </source>
</evidence>
<keyword evidence="3 6" id="KW-0645">Protease</keyword>
<evidence type="ECO:0000256" key="3">
    <source>
        <dbReference type="ARBA" id="ARBA00022670"/>
    </source>
</evidence>
<dbReference type="GO" id="GO:0006508">
    <property type="term" value="P:proteolysis"/>
    <property type="evidence" value="ECO:0007669"/>
    <property type="project" value="UniProtKB-KW"/>
</dbReference>
<gene>
    <name evidence="8" type="ORF">ETSY1_06315</name>
</gene>
<dbReference type="Proteomes" id="UP000019141">
    <property type="component" value="Unassembled WGS sequence"/>
</dbReference>
<dbReference type="InterPro" id="IPR036005">
    <property type="entry name" value="Creatinase/aminopeptidase-like"/>
</dbReference>
<dbReference type="GO" id="GO:0005829">
    <property type="term" value="C:cytosol"/>
    <property type="evidence" value="ECO:0007669"/>
    <property type="project" value="TreeGrafter"/>
</dbReference>
<dbReference type="PANTHER" id="PTHR43330:SF27">
    <property type="entry name" value="METHIONINE AMINOPEPTIDASE"/>
    <property type="match status" value="1"/>
</dbReference>
<comment type="function">
    <text evidence="1">Removes the N-terminal methionine from nascent proteins. The N-terminal methionine is often cleaved when the second residue in the primary sequence is small and uncharged (Met-Ala-, Cys, Gly, Pro, Ser, Thr, or Val). Requires deformylation of the N(alpha)-formylated initiator methionine before it can be hydrolyzed.</text>
</comment>
<dbReference type="InterPro" id="IPR000994">
    <property type="entry name" value="Pept_M24"/>
</dbReference>
<dbReference type="Gene3D" id="3.90.230.10">
    <property type="entry name" value="Creatinase/methionine aminopeptidase superfamily"/>
    <property type="match status" value="1"/>
</dbReference>
<name>W4LVA9_ENTF1</name>
<dbReference type="EMBL" id="AZHW01000206">
    <property type="protein sequence ID" value="ETX01716.1"/>
    <property type="molecule type" value="Genomic_DNA"/>
</dbReference>
<comment type="similarity">
    <text evidence="6">Belongs to the peptidase M24A family.</text>
</comment>
<feature type="domain" description="Peptidase M24" evidence="7">
    <location>
        <begin position="4"/>
        <end position="164"/>
    </location>
</feature>
<dbReference type="PROSITE" id="PS00680">
    <property type="entry name" value="MAP_1"/>
    <property type="match status" value="1"/>
</dbReference>
<keyword evidence="9" id="KW-1185">Reference proteome</keyword>
<dbReference type="Pfam" id="PF00557">
    <property type="entry name" value="Peptidase_M24"/>
    <property type="match status" value="1"/>
</dbReference>
<dbReference type="AlphaFoldDB" id="W4LVA9"/>
<reference evidence="8 9" key="1">
    <citation type="journal article" date="2014" name="Nature">
        <title>An environmental bacterial taxon with a large and distinct metabolic repertoire.</title>
        <authorList>
            <person name="Wilson M.C."/>
            <person name="Mori T."/>
            <person name="Ruckert C."/>
            <person name="Uria A.R."/>
            <person name="Helf M.J."/>
            <person name="Takada K."/>
            <person name="Gernert C."/>
            <person name="Steffens U.A."/>
            <person name="Heycke N."/>
            <person name="Schmitt S."/>
            <person name="Rinke C."/>
            <person name="Helfrich E.J."/>
            <person name="Brachmann A.O."/>
            <person name="Gurgui C."/>
            <person name="Wakimoto T."/>
            <person name="Kracht M."/>
            <person name="Crusemann M."/>
            <person name="Hentschel U."/>
            <person name="Abe I."/>
            <person name="Matsunaga S."/>
            <person name="Kalinowski J."/>
            <person name="Takeyama H."/>
            <person name="Piel J."/>
        </authorList>
    </citation>
    <scope>NUCLEOTIDE SEQUENCE [LARGE SCALE GENOMIC DNA]</scope>
    <source>
        <strain evidence="9">TSY1</strain>
    </source>
</reference>
<dbReference type="HOGENOM" id="CLU_1543212_0_0_7"/>
<dbReference type="InterPro" id="IPR001714">
    <property type="entry name" value="Pept_M24_MAP"/>
</dbReference>
<accession>W4LVA9</accession>
<dbReference type="GO" id="GO:0070006">
    <property type="term" value="F:metalloaminopeptidase activity"/>
    <property type="evidence" value="ECO:0007669"/>
    <property type="project" value="InterPro"/>
</dbReference>
<evidence type="ECO:0000256" key="5">
    <source>
        <dbReference type="ARBA" id="ARBA00022801"/>
    </source>
</evidence>
<comment type="cofactor">
    <cofactor evidence="6">
        <name>Co(2+)</name>
        <dbReference type="ChEBI" id="CHEBI:48828"/>
    </cofactor>
    <cofactor evidence="6">
        <name>Zn(2+)</name>
        <dbReference type="ChEBI" id="CHEBI:29105"/>
    </cofactor>
    <cofactor evidence="6">
        <name>Mn(2+)</name>
        <dbReference type="ChEBI" id="CHEBI:29035"/>
    </cofactor>
    <cofactor evidence="6">
        <name>Fe(2+)</name>
        <dbReference type="ChEBI" id="CHEBI:29033"/>
    </cofactor>
    <text evidence="6">Binds 2 divalent metal cations per subunit. Has a high-affinity and a low affinity metal-binding site. The true nature of the physiological cofactor is under debate. The enzyme is active with cobalt, zinc, manganese or divalent iron ions.</text>
</comment>
<dbReference type="GO" id="GO:0004239">
    <property type="term" value="F:initiator methionyl aminopeptidase activity"/>
    <property type="evidence" value="ECO:0007669"/>
    <property type="project" value="UniProtKB-EC"/>
</dbReference>
<sequence length="173" mass="18020">DGIPSKTRKLKDGDIIGIDCGAIVDGYYGDHAMTIAVGTVSVAGRKLLDITREALDIGIAQAKVGNRLSDISHAIQSYGESHGYGAVKAFVGHGIGTALHEEPQVPNFGPPGRGPRLRPGMVLALEPMLNVGTADVSILSDNWTVVTADGELSAHFEHTVAVSENGGIVLSQL</sequence>
<dbReference type="GO" id="GO:0046872">
    <property type="term" value="F:metal ion binding"/>
    <property type="evidence" value="ECO:0007669"/>
    <property type="project" value="UniProtKB-KW"/>
</dbReference>
<proteinExistence type="inferred from homology"/>
<dbReference type="PRINTS" id="PR00599">
    <property type="entry name" value="MAPEPTIDASE"/>
</dbReference>
<comment type="catalytic activity">
    <reaction evidence="6">
        <text>Release of N-terminal amino acids, preferentially methionine, from peptides and arylamides.</text>
        <dbReference type="EC" id="3.4.11.18"/>
    </reaction>
</comment>
<evidence type="ECO:0000259" key="7">
    <source>
        <dbReference type="Pfam" id="PF00557"/>
    </source>
</evidence>
<organism evidence="8 9">
    <name type="scientific">Entotheonella factor</name>
    <dbReference type="NCBI Taxonomy" id="1429438"/>
    <lineage>
        <taxon>Bacteria</taxon>
        <taxon>Pseudomonadati</taxon>
        <taxon>Nitrospinota/Tectimicrobiota group</taxon>
        <taxon>Candidatus Tectimicrobiota</taxon>
        <taxon>Candidatus Entotheonellia</taxon>
        <taxon>Candidatus Entotheonellales</taxon>
        <taxon>Candidatus Entotheonellaceae</taxon>
        <taxon>Candidatus Entotheonella</taxon>
    </lineage>
</organism>
<keyword evidence="5" id="KW-0378">Hydrolase</keyword>
<dbReference type="EC" id="3.4.11.18" evidence="6"/>
<evidence type="ECO:0000256" key="6">
    <source>
        <dbReference type="RuleBase" id="RU003653"/>
    </source>
</evidence>
<evidence type="ECO:0000313" key="9">
    <source>
        <dbReference type="Proteomes" id="UP000019141"/>
    </source>
</evidence>
<dbReference type="InterPro" id="IPR002467">
    <property type="entry name" value="Pept_M24A_MAP1"/>
</dbReference>
<dbReference type="SUPFAM" id="SSF55920">
    <property type="entry name" value="Creatinase/aminopeptidase"/>
    <property type="match status" value="1"/>
</dbReference>
<dbReference type="PANTHER" id="PTHR43330">
    <property type="entry name" value="METHIONINE AMINOPEPTIDASE"/>
    <property type="match status" value="1"/>
</dbReference>
<keyword evidence="4 6" id="KW-0479">Metal-binding</keyword>